<feature type="transmembrane region" description="Helical" evidence="10">
    <location>
        <begin position="260"/>
        <end position="281"/>
    </location>
</feature>
<evidence type="ECO:0000256" key="7">
    <source>
        <dbReference type="ARBA" id="ARBA00022849"/>
    </source>
</evidence>
<keyword evidence="6 10" id="KW-0812">Transmembrane</keyword>
<evidence type="ECO:0000256" key="2">
    <source>
        <dbReference type="ARBA" id="ARBA00006433"/>
    </source>
</evidence>
<evidence type="ECO:0000256" key="4">
    <source>
        <dbReference type="ARBA" id="ARBA00022448"/>
    </source>
</evidence>
<comment type="similarity">
    <text evidence="2">Belongs to the ArsB family.</text>
</comment>
<protein>
    <submittedName>
        <fullName evidence="12">SLC13 family permease</fullName>
    </submittedName>
</protein>
<evidence type="ECO:0000256" key="3">
    <source>
        <dbReference type="ARBA" id="ARBA00009843"/>
    </source>
</evidence>
<keyword evidence="9 10" id="KW-0472">Membrane</keyword>
<reference evidence="12 13" key="1">
    <citation type="submission" date="2024-09" db="EMBL/GenBank/DDBJ databases">
        <authorList>
            <person name="Sun Q."/>
            <person name="Mori K."/>
        </authorList>
    </citation>
    <scope>NUCLEOTIDE SEQUENCE [LARGE SCALE GENOMIC DNA]</scope>
    <source>
        <strain evidence="12 13">JCM 3028</strain>
    </source>
</reference>
<accession>A0ABV5T5U8</accession>
<evidence type="ECO:0000256" key="10">
    <source>
        <dbReference type="SAM" id="Phobius"/>
    </source>
</evidence>
<keyword evidence="5" id="KW-1003">Cell membrane</keyword>
<feature type="domain" description="Citrate transporter-like" evidence="11">
    <location>
        <begin position="18"/>
        <end position="322"/>
    </location>
</feature>
<dbReference type="PRINTS" id="PR00758">
    <property type="entry name" value="ARSENICPUMP"/>
</dbReference>
<dbReference type="PANTHER" id="PTHR43302">
    <property type="entry name" value="TRANSPORTER ARSB-RELATED"/>
    <property type="match status" value="1"/>
</dbReference>
<feature type="transmembrane region" description="Helical" evidence="10">
    <location>
        <begin position="232"/>
        <end position="248"/>
    </location>
</feature>
<proteinExistence type="inferred from homology"/>
<dbReference type="InterPro" id="IPR004680">
    <property type="entry name" value="Cit_transptr-like_dom"/>
</dbReference>
<feature type="transmembrane region" description="Helical" evidence="10">
    <location>
        <begin position="105"/>
        <end position="124"/>
    </location>
</feature>
<dbReference type="PANTHER" id="PTHR43302:SF5">
    <property type="entry name" value="TRANSPORTER ARSB-RELATED"/>
    <property type="match status" value="1"/>
</dbReference>
<feature type="transmembrane region" description="Helical" evidence="10">
    <location>
        <begin position="12"/>
        <end position="31"/>
    </location>
</feature>
<keyword evidence="13" id="KW-1185">Reference proteome</keyword>
<keyword evidence="4" id="KW-0813">Transport</keyword>
<feature type="transmembrane region" description="Helical" evidence="10">
    <location>
        <begin position="335"/>
        <end position="360"/>
    </location>
</feature>
<evidence type="ECO:0000256" key="6">
    <source>
        <dbReference type="ARBA" id="ARBA00022692"/>
    </source>
</evidence>
<comment type="subcellular location">
    <subcellularLocation>
        <location evidence="1">Cell membrane</location>
        <topology evidence="1">Multi-pass membrane protein</topology>
    </subcellularLocation>
</comment>
<name>A0ABV5T5U8_9ACTN</name>
<keyword evidence="7" id="KW-0059">Arsenical resistance</keyword>
<evidence type="ECO:0000256" key="8">
    <source>
        <dbReference type="ARBA" id="ARBA00022989"/>
    </source>
</evidence>
<comment type="caution">
    <text evidence="12">The sequence shown here is derived from an EMBL/GenBank/DDBJ whole genome shotgun (WGS) entry which is preliminary data.</text>
</comment>
<evidence type="ECO:0000256" key="1">
    <source>
        <dbReference type="ARBA" id="ARBA00004651"/>
    </source>
</evidence>
<evidence type="ECO:0000313" key="12">
    <source>
        <dbReference type="EMBL" id="MFB9674449.1"/>
    </source>
</evidence>
<keyword evidence="8 10" id="KW-1133">Transmembrane helix</keyword>
<organism evidence="12 13">
    <name type="scientific">Streptosporangium vulgare</name>
    <dbReference type="NCBI Taxonomy" id="46190"/>
    <lineage>
        <taxon>Bacteria</taxon>
        <taxon>Bacillati</taxon>
        <taxon>Actinomycetota</taxon>
        <taxon>Actinomycetes</taxon>
        <taxon>Streptosporangiales</taxon>
        <taxon>Streptosporangiaceae</taxon>
        <taxon>Streptosporangium</taxon>
    </lineage>
</organism>
<evidence type="ECO:0000256" key="9">
    <source>
        <dbReference type="ARBA" id="ARBA00023136"/>
    </source>
</evidence>
<feature type="transmembrane region" description="Helical" evidence="10">
    <location>
        <begin position="131"/>
        <end position="151"/>
    </location>
</feature>
<dbReference type="EMBL" id="JBHMBS010000001">
    <property type="protein sequence ID" value="MFB9674449.1"/>
    <property type="molecule type" value="Genomic_DNA"/>
</dbReference>
<dbReference type="RefSeq" id="WP_386153904.1">
    <property type="nucleotide sequence ID" value="NZ_JBHMBS010000001.1"/>
</dbReference>
<evidence type="ECO:0000313" key="13">
    <source>
        <dbReference type="Proteomes" id="UP001589610"/>
    </source>
</evidence>
<dbReference type="Proteomes" id="UP001589610">
    <property type="component" value="Unassembled WGS sequence"/>
</dbReference>
<feature type="transmembrane region" description="Helical" evidence="10">
    <location>
        <begin position="207"/>
        <end position="226"/>
    </location>
</feature>
<dbReference type="InterPro" id="IPR000802">
    <property type="entry name" value="Arsenical_pump_ArsB"/>
</dbReference>
<feature type="transmembrane region" description="Helical" evidence="10">
    <location>
        <begin position="43"/>
        <end position="60"/>
    </location>
</feature>
<dbReference type="Pfam" id="PF03600">
    <property type="entry name" value="CitMHS"/>
    <property type="match status" value="1"/>
</dbReference>
<feature type="transmembrane region" description="Helical" evidence="10">
    <location>
        <begin position="372"/>
        <end position="396"/>
    </location>
</feature>
<gene>
    <name evidence="12" type="ORF">ACFFRH_03025</name>
</gene>
<comment type="similarity">
    <text evidence="3">Belongs to the CitM (TC 2.A.11) transporter family.</text>
</comment>
<feature type="transmembrane region" description="Helical" evidence="10">
    <location>
        <begin position="166"/>
        <end position="186"/>
    </location>
</feature>
<sequence length="398" mass="42552">MSDVLRRLSVLDRIRFGLLGLGLLFVATGLLPLKEAWSEMERIAPILLFLAAVIILADLVKEAQLFDVIATRLAVVGRGNHVALFLLCTAFASLVTIFLNLDTTVVLLTPVMLALAARTGIAALPLAMTTLWLANTAALLLPVSNLTNLLAVERLGMSAREFAGRLWLPQLVSIAVTMVFLWLFFWRRGRRGTARYEPPIPGPVADPVLFGIAVSACVLFVAAILLELPIQFAALGGAALMVAAFAWRDRSKLTFALFPWQLLVFVVGLFLVVPTLSRYGLASVMSSLVGTSGGPGGDGAYRVAAVGAVLANLINNLPAYTVVEHAIPPGSRDLLLALLIGTNVGPVITPWASLATLLWFEWCRRRGVRVPMLTFVLTGTVLVVVGVTATVAALLLTA</sequence>
<evidence type="ECO:0000259" key="11">
    <source>
        <dbReference type="Pfam" id="PF03600"/>
    </source>
</evidence>
<evidence type="ECO:0000256" key="5">
    <source>
        <dbReference type="ARBA" id="ARBA00022475"/>
    </source>
</evidence>
<feature type="transmembrane region" description="Helical" evidence="10">
    <location>
        <begin position="81"/>
        <end position="99"/>
    </location>
</feature>